<reference evidence="8" key="3">
    <citation type="submission" date="2025-09" db="UniProtKB">
        <authorList>
            <consortium name="Ensembl"/>
        </authorList>
    </citation>
    <scope>IDENTIFICATION</scope>
</reference>
<sequence length="104" mass="11846">MTCFYQGNRKRTRIEDFSVLARPLYDFLTQESPNVMEFELYVNVKQGHAKGILIQEHGGTRQPVAYFSNLLDLVARGWPHCLQNCAATALMVTEAQKLTRGELV</sequence>
<dbReference type="Gene3D" id="3.10.20.370">
    <property type="match status" value="1"/>
</dbReference>
<dbReference type="Proteomes" id="UP000694553">
    <property type="component" value="Unassembled WGS sequence"/>
</dbReference>
<dbReference type="Pfam" id="PF17917">
    <property type="entry name" value="RT_RNaseH"/>
    <property type="match status" value="1"/>
</dbReference>
<evidence type="ECO:0000313" key="9">
    <source>
        <dbReference type="Proteomes" id="UP000694553"/>
    </source>
</evidence>
<reference evidence="9" key="1">
    <citation type="submission" date="2019-10" db="EMBL/GenBank/DDBJ databases">
        <title>Corvus moneduloides (New Caledonian crow) genome, bCorMon1, primary haplotype.</title>
        <authorList>
            <person name="Rutz C."/>
            <person name="Fungtammasan C."/>
            <person name="Mountcastle J."/>
            <person name="Formenti G."/>
            <person name="Chow W."/>
            <person name="Howe K."/>
            <person name="Steele M.P."/>
            <person name="Fernandes J."/>
            <person name="Gilbert M.T.P."/>
            <person name="Fedrigo O."/>
            <person name="Jarvis E.D."/>
            <person name="Gemmell N."/>
        </authorList>
    </citation>
    <scope>NUCLEOTIDE SEQUENCE [LARGE SCALE GENOMIC DNA]</scope>
</reference>
<name>A0A8U7NYG9_CORMO</name>
<evidence type="ECO:0000256" key="5">
    <source>
        <dbReference type="ARBA" id="ARBA00022801"/>
    </source>
</evidence>
<evidence type="ECO:0000256" key="4">
    <source>
        <dbReference type="ARBA" id="ARBA00022759"/>
    </source>
</evidence>
<dbReference type="Ensembl" id="ENSCMUT00000033639.1">
    <property type="protein sequence ID" value="ENSCMUP00000030375.1"/>
    <property type="gene ID" value="ENSCMUG00000020003.1"/>
</dbReference>
<dbReference type="InterPro" id="IPR041373">
    <property type="entry name" value="RT_RNaseH"/>
</dbReference>
<proteinExistence type="predicted"/>
<evidence type="ECO:0000313" key="8">
    <source>
        <dbReference type="Ensembl" id="ENSCMUP00000030375.1"/>
    </source>
</evidence>
<dbReference type="GO" id="GO:0004519">
    <property type="term" value="F:endonuclease activity"/>
    <property type="evidence" value="ECO:0007669"/>
    <property type="project" value="UniProtKB-KW"/>
</dbReference>
<keyword evidence="4" id="KW-0255">Endonuclease</keyword>
<dbReference type="GO" id="GO:0016787">
    <property type="term" value="F:hydrolase activity"/>
    <property type="evidence" value="ECO:0007669"/>
    <property type="project" value="UniProtKB-KW"/>
</dbReference>
<evidence type="ECO:0000256" key="2">
    <source>
        <dbReference type="ARBA" id="ARBA00022695"/>
    </source>
</evidence>
<dbReference type="GO" id="GO:0003964">
    <property type="term" value="F:RNA-directed DNA polymerase activity"/>
    <property type="evidence" value="ECO:0007669"/>
    <property type="project" value="UniProtKB-KW"/>
</dbReference>
<keyword evidence="3" id="KW-0540">Nuclease</keyword>
<keyword evidence="6" id="KW-0695">RNA-directed DNA polymerase</keyword>
<dbReference type="InterPro" id="IPR043502">
    <property type="entry name" value="DNA/RNA_pol_sf"/>
</dbReference>
<evidence type="ECO:0000256" key="6">
    <source>
        <dbReference type="ARBA" id="ARBA00022918"/>
    </source>
</evidence>
<reference evidence="8" key="2">
    <citation type="submission" date="2025-08" db="UniProtKB">
        <authorList>
            <consortium name="Ensembl"/>
        </authorList>
    </citation>
    <scope>IDENTIFICATION</scope>
</reference>
<evidence type="ECO:0000256" key="3">
    <source>
        <dbReference type="ARBA" id="ARBA00022722"/>
    </source>
</evidence>
<dbReference type="SUPFAM" id="SSF56672">
    <property type="entry name" value="DNA/RNA polymerases"/>
    <property type="match status" value="1"/>
</dbReference>
<protein>
    <recommendedName>
        <fullName evidence="7">Reverse transcriptase RNase H-like domain-containing protein</fullName>
    </recommendedName>
</protein>
<keyword evidence="9" id="KW-1185">Reference proteome</keyword>
<dbReference type="AlphaFoldDB" id="A0A8U7NYG9"/>
<keyword evidence="1" id="KW-0808">Transferase</keyword>
<organism evidence="8 9">
    <name type="scientific">Corvus moneduloides</name>
    <name type="common">New Caledonian crow</name>
    <dbReference type="NCBI Taxonomy" id="1196302"/>
    <lineage>
        <taxon>Eukaryota</taxon>
        <taxon>Metazoa</taxon>
        <taxon>Chordata</taxon>
        <taxon>Craniata</taxon>
        <taxon>Vertebrata</taxon>
        <taxon>Euteleostomi</taxon>
        <taxon>Archelosauria</taxon>
        <taxon>Archosauria</taxon>
        <taxon>Dinosauria</taxon>
        <taxon>Saurischia</taxon>
        <taxon>Theropoda</taxon>
        <taxon>Coelurosauria</taxon>
        <taxon>Aves</taxon>
        <taxon>Neognathae</taxon>
        <taxon>Neoaves</taxon>
        <taxon>Telluraves</taxon>
        <taxon>Australaves</taxon>
        <taxon>Passeriformes</taxon>
        <taxon>Corvoidea</taxon>
        <taxon>Corvidae</taxon>
        <taxon>Corvus</taxon>
    </lineage>
</organism>
<evidence type="ECO:0000259" key="7">
    <source>
        <dbReference type="Pfam" id="PF17917"/>
    </source>
</evidence>
<accession>A0A8U7NYG9</accession>
<keyword evidence="2" id="KW-0548">Nucleotidyltransferase</keyword>
<evidence type="ECO:0000256" key="1">
    <source>
        <dbReference type="ARBA" id="ARBA00022679"/>
    </source>
</evidence>
<keyword evidence="5" id="KW-0378">Hydrolase</keyword>
<feature type="domain" description="Reverse transcriptase RNase H-like" evidence="7">
    <location>
        <begin position="37"/>
        <end position="101"/>
    </location>
</feature>